<dbReference type="Proteomes" id="UP000601768">
    <property type="component" value="Unassembled WGS sequence"/>
</dbReference>
<comment type="caution">
    <text evidence="1">The sequence shown here is derived from an EMBL/GenBank/DDBJ whole genome shotgun (WGS) entry which is preliminary data.</text>
</comment>
<dbReference type="AlphaFoldDB" id="A0A8J6IUB6"/>
<evidence type="ECO:0000313" key="1">
    <source>
        <dbReference type="EMBL" id="MBC3765768.1"/>
    </source>
</evidence>
<dbReference type="SUPFAM" id="SSF48452">
    <property type="entry name" value="TPR-like"/>
    <property type="match status" value="1"/>
</dbReference>
<reference evidence="1" key="2">
    <citation type="submission" date="2020-08" db="EMBL/GenBank/DDBJ databases">
        <authorList>
            <person name="Lai Q."/>
        </authorList>
    </citation>
    <scope>NUCLEOTIDE SEQUENCE</scope>
    <source>
        <strain evidence="1">S27-2</strain>
    </source>
</reference>
<dbReference type="EMBL" id="JACNEP010000005">
    <property type="protein sequence ID" value="MBC3765768.1"/>
    <property type="molecule type" value="Genomic_DNA"/>
</dbReference>
<proteinExistence type="predicted"/>
<evidence type="ECO:0000313" key="2">
    <source>
        <dbReference type="Proteomes" id="UP000601768"/>
    </source>
</evidence>
<keyword evidence="2" id="KW-1185">Reference proteome</keyword>
<accession>A0A8J6IUB6</accession>
<organism evidence="1 2">
    <name type="scientific">Neptunicella marina</name>
    <dbReference type="NCBI Taxonomy" id="2125989"/>
    <lineage>
        <taxon>Bacteria</taxon>
        <taxon>Pseudomonadati</taxon>
        <taxon>Pseudomonadota</taxon>
        <taxon>Gammaproteobacteria</taxon>
        <taxon>Alteromonadales</taxon>
        <taxon>Alteromonadaceae</taxon>
        <taxon>Neptunicella</taxon>
    </lineage>
</organism>
<dbReference type="RefSeq" id="WP_186506241.1">
    <property type="nucleotide sequence ID" value="NZ_JACNEP010000005.1"/>
</dbReference>
<name>A0A8J6IUB6_9ALTE</name>
<dbReference type="InterPro" id="IPR011990">
    <property type="entry name" value="TPR-like_helical_dom_sf"/>
</dbReference>
<gene>
    <name evidence="1" type="ORF">H8B19_07760</name>
</gene>
<reference evidence="1" key="1">
    <citation type="journal article" date="2018" name="Int. J. Syst. Evol. Microbiol.">
        <title>Neptunicella marina gen. nov., sp. nov., isolated from surface seawater.</title>
        <authorList>
            <person name="Liu X."/>
            <person name="Lai Q."/>
            <person name="Du Y."/>
            <person name="Zhang X."/>
            <person name="Liu Z."/>
            <person name="Sun F."/>
            <person name="Shao Z."/>
        </authorList>
    </citation>
    <scope>NUCLEOTIDE SEQUENCE</scope>
    <source>
        <strain evidence="1">S27-2</strain>
    </source>
</reference>
<dbReference type="Gene3D" id="1.25.40.10">
    <property type="entry name" value="Tetratricopeptide repeat domain"/>
    <property type="match status" value="1"/>
</dbReference>
<protein>
    <submittedName>
        <fullName evidence="1">Tetratricopeptide repeat protein</fullName>
    </submittedName>
</protein>
<sequence>MCRKISYGANQYGPIDYFDSANYALGAGGREKENNVTIVTNYHFTPDIKNLIKGRTSHHLSKDLDYTLRAIPNNVVALDTASRFQKKRQDSVTYAKDQKPLPYFVDCYFKRAIDIFGPKQPQLWMVWAIHKHRNGLYQDALKYYQLAVTNGLKSAELDYNMGLTYFKLGSYEEARVKAKSAYQQGYQLPGLKILLEDAGYPIE</sequence>